<reference evidence="1 2" key="1">
    <citation type="submission" date="2017-11" db="EMBL/GenBank/DDBJ databases">
        <title>Genome-resolved metagenomics identifies genetic mobility, metabolic interactions, and unexpected diversity in perchlorate-reducing communities.</title>
        <authorList>
            <person name="Barnum T.P."/>
            <person name="Figueroa I.A."/>
            <person name="Carlstrom C.I."/>
            <person name="Lucas L.N."/>
            <person name="Engelbrektson A.L."/>
            <person name="Coates J.D."/>
        </authorList>
    </citation>
    <scope>NUCLEOTIDE SEQUENCE [LARGE SCALE GENOMIC DNA]</scope>
    <source>
        <strain evidence="1">BM301</strain>
    </source>
</reference>
<gene>
    <name evidence="1" type="ORF">C0630_00595</name>
</gene>
<sequence>MFVVDDPVLALIVRFVATERDLDVTDGEFLQRQVESMERYLERYPEQEHGEKAIEWIAEYAAQYRDRWQKQVVTQQAGETRCMDCPMNILGEESYCQIHYQWRQLLKRYARDEMSSSEYVKAALGMLQEHKQELKVRKEHEAEGLRQLKAYRDARNQPL</sequence>
<dbReference type="STRING" id="1111735.GCA_000428045_03239"/>
<dbReference type="EMBL" id="PKUN01000001">
    <property type="protein sequence ID" value="PLX63441.1"/>
    <property type="molecule type" value="Genomic_DNA"/>
</dbReference>
<organism evidence="1 2">
    <name type="scientific">Sedimenticola selenatireducens</name>
    <dbReference type="NCBI Taxonomy" id="191960"/>
    <lineage>
        <taxon>Bacteria</taxon>
        <taxon>Pseudomonadati</taxon>
        <taxon>Pseudomonadota</taxon>
        <taxon>Gammaproteobacteria</taxon>
        <taxon>Chromatiales</taxon>
        <taxon>Sedimenticolaceae</taxon>
        <taxon>Sedimenticola</taxon>
    </lineage>
</organism>
<accession>A0A2N6D176</accession>
<protein>
    <submittedName>
        <fullName evidence="1">Uncharacterized protein</fullName>
    </submittedName>
</protein>
<evidence type="ECO:0000313" key="1">
    <source>
        <dbReference type="EMBL" id="PLX63441.1"/>
    </source>
</evidence>
<evidence type="ECO:0000313" key="2">
    <source>
        <dbReference type="Proteomes" id="UP000235015"/>
    </source>
</evidence>
<name>A0A2N6D176_9GAMM</name>
<dbReference type="RefSeq" id="WP_273437218.1">
    <property type="nucleotide sequence ID" value="NZ_CAXXYC010000003.1"/>
</dbReference>
<dbReference type="AlphaFoldDB" id="A0A2N6D176"/>
<proteinExistence type="predicted"/>
<dbReference type="Proteomes" id="UP000235015">
    <property type="component" value="Unassembled WGS sequence"/>
</dbReference>
<comment type="caution">
    <text evidence="1">The sequence shown here is derived from an EMBL/GenBank/DDBJ whole genome shotgun (WGS) entry which is preliminary data.</text>
</comment>